<dbReference type="AlphaFoldDB" id="A0A1D1W858"/>
<sequence>MSLRISILRHLAAISTSPSRRKFRLCCTDYVRGEHFTLPFLYIVFTLSVVDGLSTHHSSPFQYNNYLELTTELQHLNRLYPNETKLYSLGKSERGREMWVLMLAAEANKERPLGRPAVKLVGNMHGNEPVGRSLLIHFAHHILKHSKNDSTIGTVMETTEIHLLPTMNPDGFESAEEGTCSGTKGRYNSRGADLNRNFPDFMRKNFVRREKETKNVIKWLKNHRFVLSANFHGGAVVASYPWDNYAGYSQVPKLTLTEDHDVFYYLANGYAQRHLHMHTGLSCGDYFEGGVTNGAGWFPLTGGMQDFNYVVAGVMEITLEVSCCKYPPRSMLKHFWEENKEAMVEFVQSAQLGVKGLVLDEEDRPIPHSFVTVQGRSMEFETTERGEFWRLLLPGNYTLRAFASGHYDEVMEVSFGNMDMPYWVEFHLKKKYQHGEFMPPQVFNEVPLDFPTVAPTTMTITMTTPEGTKFTTPTDHPGSLSATTATTRITTTQPTKGAASTVTPSSTSPTVSSTVASTTTSWVFTSSSTSATSIKLTVQEMPATERPILVLPEKDLHNTIQTGPALGSPPITAHVVYPDSADAAVRRILPERLSDPGKVISQLRVHKPHSFFQQFSAGLAPRTKYHRRVLESLFPFAVANMEHSPRPVTGNVTSILL</sequence>
<dbReference type="PROSITE" id="PS00133">
    <property type="entry name" value="CARBOXYPEPT_ZN_2"/>
    <property type="match status" value="1"/>
</dbReference>
<dbReference type="InterPro" id="IPR050753">
    <property type="entry name" value="Peptidase_M14_domain"/>
</dbReference>
<dbReference type="PRINTS" id="PR00765">
    <property type="entry name" value="CRBOXYPTASEA"/>
</dbReference>
<evidence type="ECO:0000313" key="12">
    <source>
        <dbReference type="EMBL" id="GAV09103.1"/>
    </source>
</evidence>
<accession>A0A1D1W858</accession>
<feature type="compositionally biased region" description="Low complexity" evidence="10">
    <location>
        <begin position="463"/>
        <end position="474"/>
    </location>
</feature>
<evidence type="ECO:0000256" key="3">
    <source>
        <dbReference type="ARBA" id="ARBA00022645"/>
    </source>
</evidence>
<keyword evidence="13" id="KW-1185">Reference proteome</keyword>
<proteinExistence type="inferred from homology"/>
<gene>
    <name evidence="12" type="primary">RvY_18700-1</name>
    <name evidence="12" type="synonym">RvY_18700.1</name>
    <name evidence="12" type="ORF">RvY_18700</name>
</gene>
<organism evidence="12 13">
    <name type="scientific">Ramazzottius varieornatus</name>
    <name type="common">Water bear</name>
    <name type="synonym">Tardigrade</name>
    <dbReference type="NCBI Taxonomy" id="947166"/>
    <lineage>
        <taxon>Eukaryota</taxon>
        <taxon>Metazoa</taxon>
        <taxon>Ecdysozoa</taxon>
        <taxon>Tardigrada</taxon>
        <taxon>Eutardigrada</taxon>
        <taxon>Parachela</taxon>
        <taxon>Hypsibioidea</taxon>
        <taxon>Ramazzottiidae</taxon>
        <taxon>Ramazzottius</taxon>
    </lineage>
</organism>
<dbReference type="SUPFAM" id="SSF49464">
    <property type="entry name" value="Carboxypeptidase regulatory domain-like"/>
    <property type="match status" value="1"/>
</dbReference>
<keyword evidence="5" id="KW-0479">Metal-binding</keyword>
<dbReference type="GO" id="GO:0005615">
    <property type="term" value="C:extracellular space"/>
    <property type="evidence" value="ECO:0007669"/>
    <property type="project" value="TreeGrafter"/>
</dbReference>
<feature type="region of interest" description="Disordered" evidence="10">
    <location>
        <begin position="166"/>
        <end position="188"/>
    </location>
</feature>
<dbReference type="EMBL" id="BDGG01000020">
    <property type="protein sequence ID" value="GAV09103.1"/>
    <property type="molecule type" value="Genomic_DNA"/>
</dbReference>
<comment type="caution">
    <text evidence="12">The sequence shown here is derived from an EMBL/GenBank/DDBJ whole genome shotgun (WGS) entry which is preliminary data.</text>
</comment>
<keyword evidence="8" id="KW-0325">Glycoprotein</keyword>
<dbReference type="Pfam" id="PF13620">
    <property type="entry name" value="CarboxypepD_reg"/>
    <property type="match status" value="1"/>
</dbReference>
<name>A0A1D1W858_RAMVA</name>
<evidence type="ECO:0000313" key="13">
    <source>
        <dbReference type="Proteomes" id="UP000186922"/>
    </source>
</evidence>
<protein>
    <recommendedName>
        <fullName evidence="11">Peptidase M14 domain-containing protein</fullName>
    </recommendedName>
</protein>
<dbReference type="Proteomes" id="UP000186922">
    <property type="component" value="Unassembled WGS sequence"/>
</dbReference>
<evidence type="ECO:0000256" key="2">
    <source>
        <dbReference type="ARBA" id="ARBA00005988"/>
    </source>
</evidence>
<evidence type="ECO:0000256" key="6">
    <source>
        <dbReference type="ARBA" id="ARBA00022801"/>
    </source>
</evidence>
<dbReference type="GO" id="GO:0016485">
    <property type="term" value="P:protein processing"/>
    <property type="evidence" value="ECO:0007669"/>
    <property type="project" value="TreeGrafter"/>
</dbReference>
<dbReference type="PROSITE" id="PS00132">
    <property type="entry name" value="CARBOXYPEPT_ZN_1"/>
    <property type="match status" value="1"/>
</dbReference>
<evidence type="ECO:0000256" key="4">
    <source>
        <dbReference type="ARBA" id="ARBA00022670"/>
    </source>
</evidence>
<evidence type="ECO:0000256" key="1">
    <source>
        <dbReference type="ARBA" id="ARBA00001947"/>
    </source>
</evidence>
<dbReference type="GO" id="GO:0006518">
    <property type="term" value="P:peptide metabolic process"/>
    <property type="evidence" value="ECO:0007669"/>
    <property type="project" value="TreeGrafter"/>
</dbReference>
<evidence type="ECO:0000256" key="7">
    <source>
        <dbReference type="ARBA" id="ARBA00022833"/>
    </source>
</evidence>
<comment type="cofactor">
    <cofactor evidence="1">
        <name>Zn(2+)</name>
        <dbReference type="ChEBI" id="CHEBI:29105"/>
    </cofactor>
</comment>
<dbReference type="InterPro" id="IPR057247">
    <property type="entry name" value="CARBOXYPEPT_ZN_2"/>
</dbReference>
<evidence type="ECO:0000256" key="8">
    <source>
        <dbReference type="ARBA" id="ARBA00023180"/>
    </source>
</evidence>
<dbReference type="GO" id="GO:0004181">
    <property type="term" value="F:metallocarboxypeptidase activity"/>
    <property type="evidence" value="ECO:0007669"/>
    <property type="project" value="InterPro"/>
</dbReference>
<feature type="domain" description="Peptidase M14" evidence="11">
    <location>
        <begin position="62"/>
        <end position="350"/>
    </location>
</feature>
<dbReference type="InterPro" id="IPR000834">
    <property type="entry name" value="Peptidase_M14"/>
</dbReference>
<feature type="region of interest" description="Disordered" evidence="10">
    <location>
        <begin position="463"/>
        <end position="513"/>
    </location>
</feature>
<dbReference type="SUPFAM" id="SSF53187">
    <property type="entry name" value="Zn-dependent exopeptidases"/>
    <property type="match status" value="1"/>
</dbReference>
<dbReference type="FunFam" id="3.40.630.10:FF:000020">
    <property type="entry name" value="Carboxypeptidase D"/>
    <property type="match status" value="1"/>
</dbReference>
<evidence type="ECO:0000256" key="9">
    <source>
        <dbReference type="PROSITE-ProRule" id="PRU01379"/>
    </source>
</evidence>
<keyword evidence="7" id="KW-0862">Zinc</keyword>
<dbReference type="PROSITE" id="PS52035">
    <property type="entry name" value="PEPTIDASE_M14"/>
    <property type="match status" value="1"/>
</dbReference>
<evidence type="ECO:0000259" key="11">
    <source>
        <dbReference type="PROSITE" id="PS52035"/>
    </source>
</evidence>
<feature type="active site" description="Proton donor/acceptor" evidence="9">
    <location>
        <position position="320"/>
    </location>
</feature>
<evidence type="ECO:0000256" key="5">
    <source>
        <dbReference type="ARBA" id="ARBA00022723"/>
    </source>
</evidence>
<dbReference type="PANTHER" id="PTHR11532">
    <property type="entry name" value="PROTEASE M14 CARBOXYPEPTIDASE"/>
    <property type="match status" value="1"/>
</dbReference>
<dbReference type="Gene3D" id="2.60.40.1120">
    <property type="entry name" value="Carboxypeptidase-like, regulatory domain"/>
    <property type="match status" value="1"/>
</dbReference>
<dbReference type="Pfam" id="PF00246">
    <property type="entry name" value="Peptidase_M14"/>
    <property type="match status" value="1"/>
</dbReference>
<keyword evidence="6" id="KW-0378">Hydrolase</keyword>
<dbReference type="InterPro" id="IPR008969">
    <property type="entry name" value="CarboxyPept-like_regulatory"/>
</dbReference>
<dbReference type="OrthoDB" id="10249045at2759"/>
<keyword evidence="4" id="KW-0645">Protease</keyword>
<dbReference type="GO" id="GO:0008270">
    <property type="term" value="F:zinc ion binding"/>
    <property type="evidence" value="ECO:0007669"/>
    <property type="project" value="InterPro"/>
</dbReference>
<dbReference type="SMART" id="SM00631">
    <property type="entry name" value="Zn_pept"/>
    <property type="match status" value="1"/>
</dbReference>
<dbReference type="PANTHER" id="PTHR11532:SF84">
    <property type="entry name" value="CARBOXYPEPTIDASE M"/>
    <property type="match status" value="1"/>
</dbReference>
<reference evidence="12 13" key="1">
    <citation type="journal article" date="2016" name="Nat. Commun.">
        <title>Extremotolerant tardigrade genome and improved radiotolerance of human cultured cells by tardigrade-unique protein.</title>
        <authorList>
            <person name="Hashimoto T."/>
            <person name="Horikawa D.D."/>
            <person name="Saito Y."/>
            <person name="Kuwahara H."/>
            <person name="Kozuka-Hata H."/>
            <person name="Shin-I T."/>
            <person name="Minakuchi Y."/>
            <person name="Ohishi K."/>
            <person name="Motoyama A."/>
            <person name="Aizu T."/>
            <person name="Enomoto A."/>
            <person name="Kondo K."/>
            <person name="Tanaka S."/>
            <person name="Hara Y."/>
            <person name="Koshikawa S."/>
            <person name="Sagara H."/>
            <person name="Miura T."/>
            <person name="Yokobori S."/>
            <person name="Miyagawa K."/>
            <person name="Suzuki Y."/>
            <person name="Kubo T."/>
            <person name="Oyama M."/>
            <person name="Kohara Y."/>
            <person name="Fujiyama A."/>
            <person name="Arakawa K."/>
            <person name="Katayama T."/>
            <person name="Toyoda A."/>
            <person name="Kunieda T."/>
        </authorList>
    </citation>
    <scope>NUCLEOTIDE SEQUENCE [LARGE SCALE GENOMIC DNA]</scope>
    <source>
        <strain evidence="12 13">YOKOZUNA-1</strain>
    </source>
</reference>
<keyword evidence="3" id="KW-0121">Carboxypeptidase</keyword>
<feature type="compositionally biased region" description="Low complexity" evidence="10">
    <location>
        <begin position="483"/>
        <end position="513"/>
    </location>
</feature>
<dbReference type="InterPro" id="IPR057246">
    <property type="entry name" value="CARBOXYPEPT_ZN_1"/>
</dbReference>
<dbReference type="Gene3D" id="3.40.630.10">
    <property type="entry name" value="Zn peptidases"/>
    <property type="match status" value="1"/>
</dbReference>
<evidence type="ECO:0000256" key="10">
    <source>
        <dbReference type="SAM" id="MobiDB-lite"/>
    </source>
</evidence>
<dbReference type="STRING" id="947166.A0A1D1W858"/>
<dbReference type="CDD" id="cd11308">
    <property type="entry name" value="Peptidase_M14NE-CP-C_like"/>
    <property type="match status" value="1"/>
</dbReference>
<comment type="similarity">
    <text evidence="2 9">Belongs to the peptidase M14 family.</text>
</comment>